<dbReference type="GO" id="GO:0005634">
    <property type="term" value="C:nucleus"/>
    <property type="evidence" value="ECO:0007669"/>
    <property type="project" value="TreeGrafter"/>
</dbReference>
<sequence>MPTIQVSPDADELLQSVANGILKSRKIIVVTGAGISTNSGIPDFRSENGLYALIQAQFDAANKDPKSPTALTRSNSSTSVGLTESHEDGPPTKRRKLEQTDDTMRQASPGAASSQTQDDQVECLRNGDYVKIESLRAEEPMPRQMTEDHGNIAETRPAPADVAYRASPSDEQHEGSIALTSLEASLRRRLWAFRTPRFITPIAKTPAVFAFLYTPGLALNTKANAPALYVFTFVISFGK</sequence>
<dbReference type="PANTHER" id="PTHR11085">
    <property type="entry name" value="NAD-DEPENDENT PROTEIN DEACYLASE SIRTUIN-5, MITOCHONDRIAL-RELATED"/>
    <property type="match status" value="1"/>
</dbReference>
<dbReference type="InterPro" id="IPR050134">
    <property type="entry name" value="NAD-dep_sirtuin_deacylases"/>
</dbReference>
<organism evidence="2 3">
    <name type="scientific">Verticillium longisporum</name>
    <name type="common">Verticillium dahliae var. longisporum</name>
    <dbReference type="NCBI Taxonomy" id="100787"/>
    <lineage>
        <taxon>Eukaryota</taxon>
        <taxon>Fungi</taxon>
        <taxon>Dikarya</taxon>
        <taxon>Ascomycota</taxon>
        <taxon>Pezizomycotina</taxon>
        <taxon>Sordariomycetes</taxon>
        <taxon>Hypocreomycetidae</taxon>
        <taxon>Glomerellales</taxon>
        <taxon>Plectosphaerellaceae</taxon>
        <taxon>Verticillium</taxon>
    </lineage>
</organism>
<dbReference type="PANTHER" id="PTHR11085:SF8">
    <property type="entry name" value="NAD-DEPENDENT HISTONE DEACETYLASE HST3"/>
    <property type="match status" value="1"/>
</dbReference>
<evidence type="ECO:0000313" key="3">
    <source>
        <dbReference type="Proteomes" id="UP000689129"/>
    </source>
</evidence>
<dbReference type="Proteomes" id="UP000689129">
    <property type="component" value="Unassembled WGS sequence"/>
</dbReference>
<gene>
    <name evidence="2" type="ORF">HYQ45_004080</name>
</gene>
<dbReference type="EMBL" id="JAEMWZ010000066">
    <property type="protein sequence ID" value="KAG7138827.1"/>
    <property type="molecule type" value="Genomic_DNA"/>
</dbReference>
<dbReference type="GO" id="GO:0070403">
    <property type="term" value="F:NAD+ binding"/>
    <property type="evidence" value="ECO:0007669"/>
    <property type="project" value="InterPro"/>
</dbReference>
<evidence type="ECO:0000313" key="2">
    <source>
        <dbReference type="EMBL" id="KAG7138827.1"/>
    </source>
</evidence>
<dbReference type="Pfam" id="PF02146">
    <property type="entry name" value="SIR2"/>
    <property type="match status" value="1"/>
</dbReference>
<dbReference type="AlphaFoldDB" id="A0A8I2ZVM5"/>
<reference evidence="2" key="1">
    <citation type="journal article" date="2021" name="Mol. Plant Pathol.">
        <title>A 20-kb lineage-specific genomic region tames virulence in pathogenic amphidiploid Verticillium longisporum.</title>
        <authorList>
            <person name="Harting R."/>
            <person name="Starke J."/>
            <person name="Kusch H."/>
            <person name="Poggeler S."/>
            <person name="Maurus I."/>
            <person name="Schluter R."/>
            <person name="Landesfeind M."/>
            <person name="Bulla I."/>
            <person name="Nowrousian M."/>
            <person name="de Jonge R."/>
            <person name="Stahlhut G."/>
            <person name="Hoff K.J."/>
            <person name="Asshauer K.P."/>
            <person name="Thurmer A."/>
            <person name="Stanke M."/>
            <person name="Daniel R."/>
            <person name="Morgenstern B."/>
            <person name="Thomma B.P.H.J."/>
            <person name="Kronstad J.W."/>
            <person name="Braus-Stromeyer S.A."/>
            <person name="Braus G.H."/>
        </authorList>
    </citation>
    <scope>NUCLEOTIDE SEQUENCE</scope>
    <source>
        <strain evidence="2">Vl32</strain>
    </source>
</reference>
<accession>A0A8I2ZVM5</accession>
<evidence type="ECO:0000256" key="1">
    <source>
        <dbReference type="SAM" id="MobiDB-lite"/>
    </source>
</evidence>
<feature type="region of interest" description="Disordered" evidence="1">
    <location>
        <begin position="63"/>
        <end position="123"/>
    </location>
</feature>
<name>A0A8I2ZVM5_VERLO</name>
<feature type="compositionally biased region" description="Basic and acidic residues" evidence="1">
    <location>
        <begin position="84"/>
        <end position="104"/>
    </location>
</feature>
<protein>
    <submittedName>
        <fullName evidence="2">NAD-dependent histone deacetylase HST3 like protein</fullName>
    </submittedName>
</protein>
<proteinExistence type="predicted"/>
<dbReference type="InterPro" id="IPR003000">
    <property type="entry name" value="Sirtuin"/>
</dbReference>
<feature type="compositionally biased region" description="Polar residues" evidence="1">
    <location>
        <begin position="69"/>
        <end position="82"/>
    </location>
</feature>
<dbReference type="GO" id="GO:0017136">
    <property type="term" value="F:histone deacetylase activity, NAD-dependent"/>
    <property type="evidence" value="ECO:0007669"/>
    <property type="project" value="TreeGrafter"/>
</dbReference>
<comment type="caution">
    <text evidence="2">The sequence shown here is derived from an EMBL/GenBank/DDBJ whole genome shotgun (WGS) entry which is preliminary data.</text>
</comment>
<dbReference type="OrthoDB" id="2919105at2759"/>